<feature type="domain" description="MULE transposase" evidence="1">
    <location>
        <begin position="40"/>
        <end position="110"/>
    </location>
</feature>
<dbReference type="PANTHER" id="PTHR31973">
    <property type="entry name" value="POLYPROTEIN, PUTATIVE-RELATED"/>
    <property type="match status" value="1"/>
</dbReference>
<sequence>MRVDKDGRFEFLLEDDTIFKAFYIGFSSNRKGFLNGCRPVIGFDGCFLKTFLCGALLCATAKDGNNQMYPIAWAVVEIENESCWKWFLNILFEDLRISDGLGYTFISDQQKVSIIY</sequence>
<dbReference type="InterPro" id="IPR018289">
    <property type="entry name" value="MULE_transposase_dom"/>
</dbReference>
<dbReference type="AlphaFoldDB" id="A0A830B9E5"/>
<evidence type="ECO:0000313" key="3">
    <source>
        <dbReference type="Proteomes" id="UP000653305"/>
    </source>
</evidence>
<gene>
    <name evidence="2" type="ORF">PHJA_000313100</name>
</gene>
<protein>
    <recommendedName>
        <fullName evidence="1">MULE transposase domain-containing protein</fullName>
    </recommendedName>
</protein>
<name>A0A830B9E5_9LAMI</name>
<evidence type="ECO:0000259" key="1">
    <source>
        <dbReference type="Pfam" id="PF10551"/>
    </source>
</evidence>
<reference evidence="2" key="1">
    <citation type="submission" date="2020-07" db="EMBL/GenBank/DDBJ databases">
        <title>Ethylene signaling mediates host invasion by parasitic plants.</title>
        <authorList>
            <person name="Yoshida S."/>
        </authorList>
    </citation>
    <scope>NUCLEOTIDE SEQUENCE</scope>
    <source>
        <strain evidence="2">Okayama</strain>
    </source>
</reference>
<dbReference type="Pfam" id="PF10551">
    <property type="entry name" value="MULE"/>
    <property type="match status" value="1"/>
</dbReference>
<proteinExistence type="predicted"/>
<dbReference type="Proteomes" id="UP000653305">
    <property type="component" value="Unassembled WGS sequence"/>
</dbReference>
<evidence type="ECO:0000313" key="2">
    <source>
        <dbReference type="EMBL" id="GFP81698.1"/>
    </source>
</evidence>
<accession>A0A830B9E5</accession>
<dbReference type="PANTHER" id="PTHR31973:SF187">
    <property type="entry name" value="MUTATOR TRANSPOSASE MUDRA PROTEIN"/>
    <property type="match status" value="1"/>
</dbReference>
<dbReference type="OrthoDB" id="1743623at2759"/>
<keyword evidence="3" id="KW-1185">Reference proteome</keyword>
<dbReference type="EMBL" id="BMAC01000033">
    <property type="protein sequence ID" value="GFP81698.1"/>
    <property type="molecule type" value="Genomic_DNA"/>
</dbReference>
<comment type="caution">
    <text evidence="2">The sequence shown here is derived from an EMBL/GenBank/DDBJ whole genome shotgun (WGS) entry which is preliminary data.</text>
</comment>
<organism evidence="2 3">
    <name type="scientific">Phtheirospermum japonicum</name>
    <dbReference type="NCBI Taxonomy" id="374723"/>
    <lineage>
        <taxon>Eukaryota</taxon>
        <taxon>Viridiplantae</taxon>
        <taxon>Streptophyta</taxon>
        <taxon>Embryophyta</taxon>
        <taxon>Tracheophyta</taxon>
        <taxon>Spermatophyta</taxon>
        <taxon>Magnoliopsida</taxon>
        <taxon>eudicotyledons</taxon>
        <taxon>Gunneridae</taxon>
        <taxon>Pentapetalae</taxon>
        <taxon>asterids</taxon>
        <taxon>lamiids</taxon>
        <taxon>Lamiales</taxon>
        <taxon>Orobanchaceae</taxon>
        <taxon>Orobanchaceae incertae sedis</taxon>
        <taxon>Phtheirospermum</taxon>
    </lineage>
</organism>